<dbReference type="InterPro" id="IPR007698">
    <property type="entry name" value="AlaDH/PNT_NAD(H)-bd"/>
</dbReference>
<dbReference type="GO" id="GO:0004753">
    <property type="term" value="F:saccharopine dehydrogenase activity"/>
    <property type="evidence" value="ECO:0007669"/>
    <property type="project" value="TreeGrafter"/>
</dbReference>
<comment type="similarity">
    <text evidence="7">In the C-terminal section; belongs to the saccharopine dehydrogenase family.</text>
</comment>
<comment type="similarity">
    <text evidence="3">In the N-terminal section; belongs to the AlaDH/PNT family.</text>
</comment>
<dbReference type="Gene3D" id="1.10.1870.10">
    <property type="entry name" value="Domain 3, Saccharopine reductase"/>
    <property type="match status" value="1"/>
</dbReference>
<sequence length="958" mass="107265">MYNSTDDELLKIDDCIDTWSTRMTSASDFQRLHNVISTNLTKISNNATDLEKLVQKLGTPEDSEPLRERYHRLQNETKILMQQTNDALQELNNTRVLTEADQAGATVQEDLSEASVIIGVKQVPADLLIPNKVYIMFSHTHKAQEDNMSLLDACLEKNITLIDYERIVDDQGVRLVAFGKYAGVVGMINILHGLGVRFLALGHHTPFMHIGPAHNYRNNEQARMAIRDAGYEVALGLMPKSIGPLTVVFTGSGNVSQGAQEVFRELPFEYVDPKALPQVAQHGANNKIYGSVIQRKDHLINKETGEYNEAEYHKYPNRYTSTFKTKIAPYASVIINGIYWEQNSPKLLRISNANQLLTPPPEWSQNDPKSGCPPLPHRLLAICDITADKGGSIEIVQQTTSIDHPFLLYNPKTNTSTESFDGPGVLICSIDNMPTQLPLEATVYFGSKLLPLIPQFLELDAKKDFEKQTHVPRVVRDATLTANGQLTPKYTYITQLREQKKLKKSMSSVSKRVLVLGTGFVSGPVVEYLTRDKQVHITAVSAVKQEADRLASQNPQTTPVLLDVTRSQSDLEKLIREHDCVVSLLPFTLHPEIASMCIKHRRHLVTTSYVSPKMKALHDEAAAADVTLLNEVGLDPGIDHMLAMELFEIIRDDGGRIDSYVSYCGGLPAPEYADNPLRYKFSWSPRGVLTALLNPAKYLNKSKIVQLQGNGGVIEGGCTTANFLPGFNLECYPNRDSTTYIDSLQLDTVHTILRGTLRYKGFCQNVLGLIRLGLLNDQPHPSLQSNDDLTWKDFMCDLVNLKRDTSLNTLRTTIHQRLQNENQLQTIEELGLLSDDTNIEKRSNPLDTISGWLSKRLSYGPNERDIVILHHQVGVTWPTLSEEETELKTIDMVVYGDSKYSAMAKTVGLPAAIATRMLLANEIHERGVVVPVKRTIYKPILNELKREGITWTEKTIKK</sequence>
<dbReference type="Gene3D" id="1.20.58.70">
    <property type="match status" value="1"/>
</dbReference>
<accession>A0A814WTJ0</accession>
<dbReference type="InterPro" id="IPR007886">
    <property type="entry name" value="AlaDH/PNT_N"/>
</dbReference>
<feature type="domain" description="Alanine dehydrogenase/pyridine nucleotide transhydrogenase NAD(H)-binding" evidence="8">
    <location>
        <begin position="225"/>
        <end position="429"/>
    </location>
</feature>
<dbReference type="InterPro" id="IPR010989">
    <property type="entry name" value="SNARE"/>
</dbReference>
<dbReference type="CDD" id="cd12189">
    <property type="entry name" value="LKR_SDH_like"/>
    <property type="match status" value="1"/>
</dbReference>
<dbReference type="GO" id="GO:0019878">
    <property type="term" value="P:lysine biosynthetic process via aminoadipic acid"/>
    <property type="evidence" value="ECO:0007669"/>
    <property type="project" value="TreeGrafter"/>
</dbReference>
<dbReference type="GO" id="GO:0016020">
    <property type="term" value="C:membrane"/>
    <property type="evidence" value="ECO:0007669"/>
    <property type="project" value="InterPro"/>
</dbReference>
<dbReference type="SMART" id="SM01002">
    <property type="entry name" value="AlaDh_PNT_C"/>
    <property type="match status" value="1"/>
</dbReference>
<dbReference type="AlphaFoldDB" id="A0A814WTJ0"/>
<dbReference type="FunFam" id="3.40.50.720:FF:000072">
    <property type="entry name" value="Saccharopine dehydrogenase [NADP(+), L-glutamate-forming]"/>
    <property type="match status" value="1"/>
</dbReference>
<evidence type="ECO:0000256" key="5">
    <source>
        <dbReference type="ARBA" id="ARBA00023002"/>
    </source>
</evidence>
<dbReference type="FunFam" id="3.30.360.10:FF:000008">
    <property type="entry name" value="Alpha-aminoadipic semialdehyde synthase, mitochondrial"/>
    <property type="match status" value="1"/>
</dbReference>
<dbReference type="Pfam" id="PF16653">
    <property type="entry name" value="Sacchrp_dh_C"/>
    <property type="match status" value="1"/>
</dbReference>
<gene>
    <name evidence="10" type="ORF">QVE165_LOCUS26054</name>
</gene>
<dbReference type="GO" id="GO:0005737">
    <property type="term" value="C:cytoplasm"/>
    <property type="evidence" value="ECO:0007669"/>
    <property type="project" value="TreeGrafter"/>
</dbReference>
<dbReference type="PANTHER" id="PTHR11133:SF22">
    <property type="entry name" value="ALPHA-AMINOADIPIC SEMIALDEHYDE SYNTHASE, MITOCHONDRIAL"/>
    <property type="match status" value="1"/>
</dbReference>
<protein>
    <recommendedName>
        <fullName evidence="12">Saccharopine dehydrogenase (NAD(+), L-glutamate-forming)</fullName>
    </recommendedName>
</protein>
<dbReference type="InterPro" id="IPR006011">
    <property type="entry name" value="Syntaxin_N"/>
</dbReference>
<evidence type="ECO:0000256" key="2">
    <source>
        <dbReference type="ARBA" id="ARBA00004720"/>
    </source>
</evidence>
<dbReference type="InterPro" id="IPR036291">
    <property type="entry name" value="NAD(P)-bd_dom_sf"/>
</dbReference>
<dbReference type="Proteomes" id="UP000663832">
    <property type="component" value="Unassembled WGS sequence"/>
</dbReference>
<dbReference type="EMBL" id="CAJNOM010000192">
    <property type="protein sequence ID" value="CAF1205343.1"/>
    <property type="molecule type" value="Genomic_DNA"/>
</dbReference>
<keyword evidence="11" id="KW-1185">Reference proteome</keyword>
<feature type="domain" description="Alanine dehydrogenase/pyridine nucleotide transhydrogenase N-terminal" evidence="9">
    <location>
        <begin position="87"/>
        <end position="185"/>
    </location>
</feature>
<evidence type="ECO:0000259" key="9">
    <source>
        <dbReference type="SMART" id="SM01003"/>
    </source>
</evidence>
<dbReference type="SUPFAM" id="SSF55347">
    <property type="entry name" value="Glyceraldehyde-3-phosphate dehydrogenase-like, C-terminal domain"/>
    <property type="match status" value="1"/>
</dbReference>
<dbReference type="InterPro" id="IPR051168">
    <property type="entry name" value="AASS"/>
</dbReference>
<dbReference type="SUPFAM" id="SSF52283">
    <property type="entry name" value="Formate/glycerate dehydrogenase catalytic domain-like"/>
    <property type="match status" value="1"/>
</dbReference>
<evidence type="ECO:0000259" key="8">
    <source>
        <dbReference type="SMART" id="SM01002"/>
    </source>
</evidence>
<dbReference type="Gene3D" id="3.40.50.720">
    <property type="entry name" value="NAD(P)-binding Rossmann-like Domain"/>
    <property type="match status" value="2"/>
</dbReference>
<proteinExistence type="inferred from homology"/>
<dbReference type="SMART" id="SM01003">
    <property type="entry name" value="AlaDh_PNT_N"/>
    <property type="match status" value="1"/>
</dbReference>
<dbReference type="SUPFAM" id="SSF47661">
    <property type="entry name" value="t-snare proteins"/>
    <property type="match status" value="1"/>
</dbReference>
<evidence type="ECO:0000313" key="11">
    <source>
        <dbReference type="Proteomes" id="UP000663832"/>
    </source>
</evidence>
<comment type="pathway">
    <text evidence="1">Amino-acid degradation; L-lysine degradation via saccharopine pathway; glutaryl-CoA from L-lysine: step 1/6.</text>
</comment>
<dbReference type="Pfam" id="PF03435">
    <property type="entry name" value="Sacchrp_dh_NADP"/>
    <property type="match status" value="1"/>
</dbReference>
<dbReference type="GO" id="GO:0016192">
    <property type="term" value="P:vesicle-mediated transport"/>
    <property type="evidence" value="ECO:0007669"/>
    <property type="project" value="InterPro"/>
</dbReference>
<dbReference type="GO" id="GO:0033512">
    <property type="term" value="P:L-lysine catabolic process to acetyl-CoA via saccharopine"/>
    <property type="evidence" value="ECO:0007669"/>
    <property type="project" value="UniProtKB-UniPathway"/>
</dbReference>
<dbReference type="PANTHER" id="PTHR11133">
    <property type="entry name" value="SACCHAROPINE DEHYDROGENASE"/>
    <property type="match status" value="1"/>
</dbReference>
<name>A0A814WTJ0_9BILA</name>
<evidence type="ECO:0000256" key="7">
    <source>
        <dbReference type="ARBA" id="ARBA00025744"/>
    </source>
</evidence>
<dbReference type="UniPathway" id="UPA00868">
    <property type="reaction ID" value="UER00835"/>
</dbReference>
<evidence type="ECO:0000256" key="4">
    <source>
        <dbReference type="ARBA" id="ARBA00022857"/>
    </source>
</evidence>
<dbReference type="InterPro" id="IPR032095">
    <property type="entry name" value="Sacchrp_dh-like_C"/>
</dbReference>
<dbReference type="Pfam" id="PF14523">
    <property type="entry name" value="Syntaxin_2"/>
    <property type="match status" value="1"/>
</dbReference>
<evidence type="ECO:0000256" key="3">
    <source>
        <dbReference type="ARBA" id="ARBA00005624"/>
    </source>
</evidence>
<keyword evidence="4" id="KW-0521">NADP</keyword>
<evidence type="ECO:0008006" key="12">
    <source>
        <dbReference type="Google" id="ProtNLM"/>
    </source>
</evidence>
<comment type="caution">
    <text evidence="10">The sequence shown here is derived from an EMBL/GenBank/DDBJ whole genome shotgun (WGS) entry which is preliminary data.</text>
</comment>
<dbReference type="OrthoDB" id="10059875at2759"/>
<organism evidence="10 11">
    <name type="scientific">Adineta steineri</name>
    <dbReference type="NCBI Taxonomy" id="433720"/>
    <lineage>
        <taxon>Eukaryota</taxon>
        <taxon>Metazoa</taxon>
        <taxon>Spiralia</taxon>
        <taxon>Gnathifera</taxon>
        <taxon>Rotifera</taxon>
        <taxon>Eurotatoria</taxon>
        <taxon>Bdelloidea</taxon>
        <taxon>Adinetida</taxon>
        <taxon>Adinetidae</taxon>
        <taxon>Adineta</taxon>
    </lineage>
</organism>
<comment type="pathway">
    <text evidence="2">Amino-acid degradation; L-lysine degradation via saccharopine pathway; glutaryl-CoA from L-lysine: step 2/6.</text>
</comment>
<dbReference type="SUPFAM" id="SSF51735">
    <property type="entry name" value="NAD(P)-binding Rossmann-fold domains"/>
    <property type="match status" value="1"/>
</dbReference>
<keyword evidence="5" id="KW-0560">Oxidoreductase</keyword>
<evidence type="ECO:0000256" key="6">
    <source>
        <dbReference type="ARBA" id="ARBA00023268"/>
    </source>
</evidence>
<keyword evidence="6" id="KW-0511">Multifunctional enzyme</keyword>
<dbReference type="InterPro" id="IPR005097">
    <property type="entry name" value="Sacchrp_dh_NADP-bd"/>
</dbReference>
<evidence type="ECO:0000256" key="1">
    <source>
        <dbReference type="ARBA" id="ARBA00004682"/>
    </source>
</evidence>
<reference evidence="10" key="1">
    <citation type="submission" date="2021-02" db="EMBL/GenBank/DDBJ databases">
        <authorList>
            <person name="Nowell W R."/>
        </authorList>
    </citation>
    <scope>NUCLEOTIDE SEQUENCE</scope>
</reference>
<evidence type="ECO:0000313" key="10">
    <source>
        <dbReference type="EMBL" id="CAF1205343.1"/>
    </source>
</evidence>
<dbReference type="Gene3D" id="3.30.360.10">
    <property type="entry name" value="Dihydrodipicolinate Reductase, domain 2"/>
    <property type="match status" value="1"/>
</dbReference>